<keyword evidence="4 5" id="KW-0408">Iron</keyword>
<dbReference type="SUPFAM" id="SSF46626">
    <property type="entry name" value="Cytochrome c"/>
    <property type="match status" value="1"/>
</dbReference>
<evidence type="ECO:0000259" key="7">
    <source>
        <dbReference type="PROSITE" id="PS51007"/>
    </source>
</evidence>
<dbReference type="NCBIfam" id="TIGR02604">
    <property type="entry name" value="Piru_Ver_Nterm"/>
    <property type="match status" value="1"/>
</dbReference>
<dbReference type="InterPro" id="IPR028994">
    <property type="entry name" value="Integrin_alpha_N"/>
</dbReference>
<keyword evidence="3 6" id="KW-0732">Signal</keyword>
<comment type="caution">
    <text evidence="8">The sequence shown here is derived from an EMBL/GenBank/DDBJ whole genome shotgun (WGS) entry which is preliminary data.</text>
</comment>
<dbReference type="SUPFAM" id="SSF69318">
    <property type="entry name" value="Integrin alpha N-terminal domain"/>
    <property type="match status" value="1"/>
</dbReference>
<dbReference type="EMBL" id="BKAG01000006">
    <property type="protein sequence ID" value="GEP41906.1"/>
    <property type="molecule type" value="Genomic_DNA"/>
</dbReference>
<evidence type="ECO:0000256" key="4">
    <source>
        <dbReference type="ARBA" id="ARBA00023004"/>
    </source>
</evidence>
<protein>
    <submittedName>
        <fullName evidence="8">Cytochrome c</fullName>
    </submittedName>
</protein>
<dbReference type="PANTHER" id="PTHR33546:SF1">
    <property type="entry name" value="LARGE, MULTIFUNCTIONAL SECRETED PROTEIN"/>
    <property type="match status" value="1"/>
</dbReference>
<dbReference type="Pfam" id="PF23500">
    <property type="entry name" value="DUF7133"/>
    <property type="match status" value="2"/>
</dbReference>
<dbReference type="InterPro" id="IPR011042">
    <property type="entry name" value="6-blade_b-propeller_TolB-like"/>
</dbReference>
<dbReference type="PANTHER" id="PTHR33546">
    <property type="entry name" value="LARGE, MULTIFUNCTIONAL SECRETED PROTEIN-RELATED"/>
    <property type="match status" value="1"/>
</dbReference>
<dbReference type="InterPro" id="IPR036909">
    <property type="entry name" value="Cyt_c-like_dom_sf"/>
</dbReference>
<gene>
    <name evidence="8" type="ORF">BGE01nite_11970</name>
</gene>
<evidence type="ECO:0000256" key="6">
    <source>
        <dbReference type="SAM" id="SignalP"/>
    </source>
</evidence>
<dbReference type="InterPro" id="IPR013428">
    <property type="entry name" value="Membrane-bound_put_N"/>
</dbReference>
<dbReference type="GO" id="GO:0009055">
    <property type="term" value="F:electron transfer activity"/>
    <property type="evidence" value="ECO:0007669"/>
    <property type="project" value="InterPro"/>
</dbReference>
<evidence type="ECO:0000256" key="1">
    <source>
        <dbReference type="ARBA" id="ARBA00022617"/>
    </source>
</evidence>
<feature type="signal peptide" evidence="6">
    <location>
        <begin position="1"/>
        <end position="18"/>
    </location>
</feature>
<organism evidence="8 9">
    <name type="scientific">Brevifollis gellanilyticus</name>
    <dbReference type="NCBI Taxonomy" id="748831"/>
    <lineage>
        <taxon>Bacteria</taxon>
        <taxon>Pseudomonadati</taxon>
        <taxon>Verrucomicrobiota</taxon>
        <taxon>Verrucomicrobiia</taxon>
        <taxon>Verrucomicrobiales</taxon>
        <taxon>Verrucomicrobiaceae</taxon>
    </lineage>
</organism>
<dbReference type="Gene3D" id="2.60.120.260">
    <property type="entry name" value="Galactose-binding domain-like"/>
    <property type="match status" value="1"/>
</dbReference>
<dbReference type="Gene3D" id="1.10.760.10">
    <property type="entry name" value="Cytochrome c-like domain"/>
    <property type="match status" value="1"/>
</dbReference>
<dbReference type="SUPFAM" id="SSF50952">
    <property type="entry name" value="Soluble quinoprotein glucose dehydrogenase"/>
    <property type="match status" value="1"/>
</dbReference>
<dbReference type="Gene3D" id="2.120.10.30">
    <property type="entry name" value="TolB, C-terminal domain"/>
    <property type="match status" value="1"/>
</dbReference>
<dbReference type="InterPro" id="IPR011041">
    <property type="entry name" value="Quinoprot_gluc/sorb_DH_b-prop"/>
</dbReference>
<dbReference type="Gene3D" id="2.130.10.130">
    <property type="entry name" value="Integrin alpha, N-terminal"/>
    <property type="match status" value="2"/>
</dbReference>
<keyword evidence="9" id="KW-1185">Reference proteome</keyword>
<dbReference type="Proteomes" id="UP000321577">
    <property type="component" value="Unassembled WGS sequence"/>
</dbReference>
<dbReference type="GO" id="GO:0046872">
    <property type="term" value="F:metal ion binding"/>
    <property type="evidence" value="ECO:0007669"/>
    <property type="project" value="UniProtKB-KW"/>
</dbReference>
<dbReference type="OrthoDB" id="175027at2"/>
<evidence type="ECO:0000256" key="2">
    <source>
        <dbReference type="ARBA" id="ARBA00022723"/>
    </source>
</evidence>
<dbReference type="PROSITE" id="PS51007">
    <property type="entry name" value="CYTC"/>
    <property type="match status" value="1"/>
</dbReference>
<feature type="domain" description="Cytochrome c" evidence="7">
    <location>
        <begin position="1372"/>
        <end position="1505"/>
    </location>
</feature>
<evidence type="ECO:0000313" key="8">
    <source>
        <dbReference type="EMBL" id="GEP41906.1"/>
    </source>
</evidence>
<dbReference type="Pfam" id="PF13517">
    <property type="entry name" value="FG-GAP_3"/>
    <property type="match status" value="1"/>
</dbReference>
<proteinExistence type="predicted"/>
<dbReference type="InterPro" id="IPR055557">
    <property type="entry name" value="DUF7133"/>
</dbReference>
<reference evidence="8 9" key="1">
    <citation type="submission" date="2019-07" db="EMBL/GenBank/DDBJ databases">
        <title>Whole genome shotgun sequence of Brevifollis gellanilyticus NBRC 108608.</title>
        <authorList>
            <person name="Hosoyama A."/>
            <person name="Uohara A."/>
            <person name="Ohji S."/>
            <person name="Ichikawa N."/>
        </authorList>
    </citation>
    <scope>NUCLEOTIDE SEQUENCE [LARGE SCALE GENOMIC DNA]</scope>
    <source>
        <strain evidence="8 9">NBRC 108608</strain>
    </source>
</reference>
<keyword evidence="2 5" id="KW-0479">Metal-binding</keyword>
<name>A0A512M5A9_9BACT</name>
<dbReference type="RefSeq" id="WP_146849423.1">
    <property type="nucleotide sequence ID" value="NZ_BKAG01000006.1"/>
</dbReference>
<evidence type="ECO:0000313" key="9">
    <source>
        <dbReference type="Proteomes" id="UP000321577"/>
    </source>
</evidence>
<accession>A0A512M5A9</accession>
<sequence length="1665" mass="181754">MKSLLFTLLAASCLPATAATQITWKRQQLHGDFYSEGAAIGDINGDGKPDVVSGPFWWEGPAFEKKHAFYEPKIFSINGYSDNFFAYVHDFNGDQKNDILVLGFPGKEARLYLNVERTFQSVPPGAPEETSSKTRSTYWPMHIVADVVDNESPVFTDITGDGKPEIVCSTGGSFGWFAPNWEKPTEKWNFIPATDDLKVAKFTHGLGVGDVDGDGKMDLLEARRWWENTSVVQASGLPNAAGTAAPLWSQHNFAAGIGGGAQMFAYDFDGNGTNDVFTSLAAHRYGVAVFLQNKTENREPGTANWQRIMLATEQPQDNDYGIVFSQPHAAYLADIDGDGVKDIVTGKRYWAHNGHDPDERGARVIYWYQTKRDGKGGVDFVPHLVDAESGVGVDVQVGDVNGDKLPDIVVGNKAGVYILTQERKETTADLTPKKLYGPALKPQKDYAKGQSPQDALKAMQLPGGFKAELIAAEPDVVQPIAFTFDERGRIWVVEGNSYPKPREVGAGQDRIKILEDKDGDGTYETNQLFCEGLNLVSGIELGFGGVWVGAAPYLMFIPRDGDKPLPLGSTRAIPGPSGADGAKNSPTTQVPGINFTAYALLDGWGSQDTHETLNSFIWGPDGWLYGCHGVFTHSKVGKPGTPDDQRQPINAGIWRYHPVRHEFEIFAHGTSNPWGLDYDQHGEWFVTACVIPHLYHIVPGGRYQRQAGQHFNAYTYEDIKTIADHAHYAGNPRPDVSQDKTTGAGIVNNDTNALGGGHAHCGLAIYQSSQFPLTYRNQLLFGNLHGHRLVANYTDPHGSTYTGKHGADFMRANDMHFIPVTQKVGPDGSLYVSDWSDQQICHRGSNAVENWDRSNGRIYRVSYDRKTSFPTRFQFPGGEAIWGTSWKTRSTFDLAKESDETLAKLAVQTENEWFSRMARRVLMERSTERMWLLDGDKGPPSRALSFLSDEVLYPVGGKSAYSDTAKLRAFWTLKLSPMRISLQSEEHAWPRSDAERAWAIRMLPYPGFSSKHESKDVRVELSQDDLALVAKLGNEEKVPVLRREFASLLQRLPQDQRKDLAASLLKHGEDKDDPMIPLLIWYGIEPVVAADAATGLQLASVSKLPKVTEFIYRRMASEEAGRQGLLKLAAETNDNAQRDFLLQAVLTAARGGSKITQPANWSTMRERFVGVKASADAGKSDSPKGSTPTSATQALLELEAHMGIDSALKHFRDQLASTTAPAAEREAALSVLLQARDAATSKILLTLIQSDAPGTLKRKAIQALTSLKDPETPQVLSAALIKLPPGDLPDAINTLASTKEGSIALLKAVEAKTVPSTALSPFLVRQLAAFKDAQLDALIKSAWGDVNAPKADLAERTKKYRDLLTPAALAKGDAAKGKILFMGTCGACHKLLGEGQNVGPDITGSNRADLNYLLENVLDPNAVIGKAYQLNLFTMKDGRVMSGVIKEENPTAVKIAMMGGIEFTLPQGDIEKREVSKLSTMPEGLFDALPSESVIDLVKYLQSGNVDRTFQSGETSSKTRSTPGALEGESLKVLEITGGTTKKQGMGGFGNRWSGGSQLWWTGGKPDDKLTLVIPVKESGKYALHAALTMAKDYGVTSIMLDGKPIASSFDGYNADKVVLTDELDWGTHELTAGDHQLTFTLAAPNPAAKPSNMVGLDYVRLEKK</sequence>
<feature type="chain" id="PRO_5021945628" evidence="6">
    <location>
        <begin position="19"/>
        <end position="1665"/>
    </location>
</feature>
<evidence type="ECO:0000256" key="3">
    <source>
        <dbReference type="ARBA" id="ARBA00022729"/>
    </source>
</evidence>
<evidence type="ECO:0000256" key="5">
    <source>
        <dbReference type="PROSITE-ProRule" id="PRU00433"/>
    </source>
</evidence>
<dbReference type="InterPro" id="IPR013427">
    <property type="entry name" value="Haem-bd_dom_put"/>
</dbReference>
<dbReference type="InterPro" id="IPR009056">
    <property type="entry name" value="Cyt_c-like_dom"/>
</dbReference>
<dbReference type="GO" id="GO:0020037">
    <property type="term" value="F:heme binding"/>
    <property type="evidence" value="ECO:0007669"/>
    <property type="project" value="InterPro"/>
</dbReference>
<keyword evidence="1 5" id="KW-0349">Heme</keyword>
<dbReference type="InterPro" id="IPR013517">
    <property type="entry name" value="FG-GAP"/>
</dbReference>
<dbReference type="NCBIfam" id="TIGR02603">
    <property type="entry name" value="CxxCH_TIGR02603"/>
    <property type="match status" value="1"/>
</dbReference>